<dbReference type="SUPFAM" id="SSF51735">
    <property type="entry name" value="NAD(P)-binding Rossmann-fold domains"/>
    <property type="match status" value="1"/>
</dbReference>
<proteinExistence type="inferred from homology"/>
<sequence length="247" mass="25876">MSTIAILGATGTIGSALSRHLVATTNQVLLLGRDPDKLAALSAELDQPFAVVDFSVSQSLEHALVEHSEHCGGYQGLVNCIGSMLLKPAHSTSDAEFRETLETNLFTAFSTIRTGGKLLRKSGGSIVLFASAAAEIGIPNHEAIAAAKGGVIGMARSAAATYASHKIRVNVISPGLVQTRLSRQIWDTPTAAAASTEMHALGRLGETQDVVSLAAWLLDPQNSWITGQVIGLDGGLSSLLPRRRQST</sequence>
<reference evidence="3 4" key="1">
    <citation type="submission" date="2019-02" db="EMBL/GenBank/DDBJ databases">
        <title>Deep-cultivation of Planctomycetes and their phenomic and genomic characterization uncovers novel biology.</title>
        <authorList>
            <person name="Wiegand S."/>
            <person name="Jogler M."/>
            <person name="Boedeker C."/>
            <person name="Pinto D."/>
            <person name="Vollmers J."/>
            <person name="Rivas-Marin E."/>
            <person name="Kohn T."/>
            <person name="Peeters S.H."/>
            <person name="Heuer A."/>
            <person name="Rast P."/>
            <person name="Oberbeckmann S."/>
            <person name="Bunk B."/>
            <person name="Jeske O."/>
            <person name="Meyerdierks A."/>
            <person name="Storesund J.E."/>
            <person name="Kallscheuer N."/>
            <person name="Luecker S."/>
            <person name="Lage O.M."/>
            <person name="Pohl T."/>
            <person name="Merkel B.J."/>
            <person name="Hornburger P."/>
            <person name="Mueller R.-W."/>
            <person name="Bruemmer F."/>
            <person name="Labrenz M."/>
            <person name="Spormann A.M."/>
            <person name="Op Den Camp H."/>
            <person name="Overmann J."/>
            <person name="Amann R."/>
            <person name="Jetten M.S.M."/>
            <person name="Mascher T."/>
            <person name="Medema M.H."/>
            <person name="Devos D.P."/>
            <person name="Kaster A.-K."/>
            <person name="Ovreas L."/>
            <person name="Rohde M."/>
            <person name="Galperin M.Y."/>
            <person name="Jogler C."/>
        </authorList>
    </citation>
    <scope>NUCLEOTIDE SEQUENCE [LARGE SCALE GENOMIC DNA]</scope>
    <source>
        <strain evidence="3 4">Pla144</strain>
    </source>
</reference>
<keyword evidence="4" id="KW-1185">Reference proteome</keyword>
<comment type="caution">
    <text evidence="3">The sequence shown here is derived from an EMBL/GenBank/DDBJ whole genome shotgun (WGS) entry which is preliminary data.</text>
</comment>
<organism evidence="3 4">
    <name type="scientific">Bythopirellula polymerisocia</name>
    <dbReference type="NCBI Taxonomy" id="2528003"/>
    <lineage>
        <taxon>Bacteria</taxon>
        <taxon>Pseudomonadati</taxon>
        <taxon>Planctomycetota</taxon>
        <taxon>Planctomycetia</taxon>
        <taxon>Pirellulales</taxon>
        <taxon>Lacipirellulaceae</taxon>
        <taxon>Bythopirellula</taxon>
    </lineage>
</organism>
<dbReference type="PANTHER" id="PTHR43477">
    <property type="entry name" value="DIHYDROANTICAPSIN 7-DEHYDROGENASE"/>
    <property type="match status" value="1"/>
</dbReference>
<dbReference type="PRINTS" id="PR00081">
    <property type="entry name" value="GDHRDH"/>
</dbReference>
<dbReference type="EMBL" id="SJPS01000001">
    <property type="protein sequence ID" value="TWU30437.1"/>
    <property type="molecule type" value="Genomic_DNA"/>
</dbReference>
<dbReference type="EC" id="1.1.1.269" evidence="3"/>
<evidence type="ECO:0000313" key="4">
    <source>
        <dbReference type="Proteomes" id="UP000318437"/>
    </source>
</evidence>
<evidence type="ECO:0000256" key="1">
    <source>
        <dbReference type="ARBA" id="ARBA00006484"/>
    </source>
</evidence>
<dbReference type="Proteomes" id="UP000318437">
    <property type="component" value="Unassembled WGS sequence"/>
</dbReference>
<name>A0A5C6D443_9BACT</name>
<dbReference type="InterPro" id="IPR002347">
    <property type="entry name" value="SDR_fam"/>
</dbReference>
<accession>A0A5C6D443</accession>
<protein>
    <submittedName>
        <fullName evidence="3">2-(S)-hydroxypropyl-CoM dehydrogenase</fullName>
        <ecNumber evidence="3">1.1.1.269</ecNumber>
    </submittedName>
</protein>
<dbReference type="InterPro" id="IPR051122">
    <property type="entry name" value="SDR_DHRS6-like"/>
</dbReference>
<dbReference type="PANTHER" id="PTHR43477:SF1">
    <property type="entry name" value="DIHYDROANTICAPSIN 7-DEHYDROGENASE"/>
    <property type="match status" value="1"/>
</dbReference>
<dbReference type="GO" id="GO:0050575">
    <property type="term" value="F:2-(S)-hydroxypropyl-CoM dehydrogenase activity"/>
    <property type="evidence" value="ECO:0007669"/>
    <property type="project" value="UniProtKB-EC"/>
</dbReference>
<gene>
    <name evidence="3" type="primary">xecE_2</name>
    <name evidence="3" type="ORF">Pla144_12230</name>
</gene>
<dbReference type="CDD" id="cd05233">
    <property type="entry name" value="SDR_c"/>
    <property type="match status" value="1"/>
</dbReference>
<comment type="similarity">
    <text evidence="1">Belongs to the short-chain dehydrogenases/reductases (SDR) family.</text>
</comment>
<dbReference type="Pfam" id="PF13561">
    <property type="entry name" value="adh_short_C2"/>
    <property type="match status" value="1"/>
</dbReference>
<dbReference type="AlphaFoldDB" id="A0A5C6D443"/>
<dbReference type="Gene3D" id="3.40.50.720">
    <property type="entry name" value="NAD(P)-binding Rossmann-like Domain"/>
    <property type="match status" value="1"/>
</dbReference>
<evidence type="ECO:0000313" key="3">
    <source>
        <dbReference type="EMBL" id="TWU30437.1"/>
    </source>
</evidence>
<dbReference type="OrthoDB" id="9803333at2"/>
<dbReference type="InterPro" id="IPR036291">
    <property type="entry name" value="NAD(P)-bd_dom_sf"/>
</dbReference>
<keyword evidence="2 3" id="KW-0560">Oxidoreductase</keyword>
<evidence type="ECO:0000256" key="2">
    <source>
        <dbReference type="ARBA" id="ARBA00023002"/>
    </source>
</evidence>